<name>A0A0R1P260_9LACO</name>
<dbReference type="EMBL" id="AZEB01000002">
    <property type="protein sequence ID" value="KRL23155.1"/>
    <property type="molecule type" value="Genomic_DNA"/>
</dbReference>
<feature type="domain" description="HTH cro/C1-type" evidence="2">
    <location>
        <begin position="18"/>
        <end position="72"/>
    </location>
</feature>
<evidence type="ECO:0000256" key="1">
    <source>
        <dbReference type="ARBA" id="ARBA00023125"/>
    </source>
</evidence>
<gene>
    <name evidence="3" type="ORF">FC98_GL001196</name>
</gene>
<dbReference type="PROSITE" id="PS50943">
    <property type="entry name" value="HTH_CROC1"/>
    <property type="match status" value="1"/>
</dbReference>
<evidence type="ECO:0000313" key="4">
    <source>
        <dbReference type="Proteomes" id="UP000051439"/>
    </source>
</evidence>
<protein>
    <submittedName>
        <fullName evidence="3">DNA-binding helix-turn-helix protein</fullName>
    </submittedName>
</protein>
<dbReference type="InterPro" id="IPR010982">
    <property type="entry name" value="Lambda_DNA-bd_dom_sf"/>
</dbReference>
<evidence type="ECO:0000259" key="2">
    <source>
        <dbReference type="PROSITE" id="PS50943"/>
    </source>
</evidence>
<dbReference type="Proteomes" id="UP000051439">
    <property type="component" value="Unassembled WGS sequence"/>
</dbReference>
<reference evidence="3 4" key="1">
    <citation type="journal article" date="2015" name="Genome Announc.">
        <title>Expanding the biotechnology potential of lactobacilli through comparative genomics of 213 strains and associated genera.</title>
        <authorList>
            <person name="Sun Z."/>
            <person name="Harris H.M."/>
            <person name="McCann A."/>
            <person name="Guo C."/>
            <person name="Argimon S."/>
            <person name="Zhang W."/>
            <person name="Yang X."/>
            <person name="Jeffery I.B."/>
            <person name="Cooney J.C."/>
            <person name="Kagawa T.F."/>
            <person name="Liu W."/>
            <person name="Song Y."/>
            <person name="Salvetti E."/>
            <person name="Wrobel A."/>
            <person name="Rasinkangas P."/>
            <person name="Parkhill J."/>
            <person name="Rea M.C."/>
            <person name="O'Sullivan O."/>
            <person name="Ritari J."/>
            <person name="Douillard F.P."/>
            <person name="Paul Ross R."/>
            <person name="Yang R."/>
            <person name="Briner A.E."/>
            <person name="Felis G.E."/>
            <person name="de Vos W.M."/>
            <person name="Barrangou R."/>
            <person name="Klaenhammer T.R."/>
            <person name="Caufield P.W."/>
            <person name="Cui Y."/>
            <person name="Zhang H."/>
            <person name="O'Toole P.W."/>
        </authorList>
    </citation>
    <scope>NUCLEOTIDE SEQUENCE [LARGE SCALE GENOMIC DNA]</scope>
    <source>
        <strain evidence="3 4">DSM 19906</strain>
    </source>
</reference>
<comment type="caution">
    <text evidence="3">The sequence shown here is derived from an EMBL/GenBank/DDBJ whole genome shotgun (WGS) entry which is preliminary data.</text>
</comment>
<keyword evidence="4" id="KW-1185">Reference proteome</keyword>
<dbReference type="PANTHER" id="PTHR46558:SF4">
    <property type="entry name" value="DNA-BIDING PHAGE PROTEIN"/>
    <property type="match status" value="1"/>
</dbReference>
<keyword evidence="1 3" id="KW-0238">DNA-binding</keyword>
<sequence length="84" mass="9443">MGQMSKNKFDDDQISNKVYEFRVLSHLSQKGLADAVGVSKQTILVMEKGHYSPSLKLAFRIANYFNVPITDIFGYKEGDDSDGH</sequence>
<dbReference type="SMART" id="SM00530">
    <property type="entry name" value="HTH_XRE"/>
    <property type="match status" value="1"/>
</dbReference>
<dbReference type="InterPro" id="IPR001387">
    <property type="entry name" value="Cro/C1-type_HTH"/>
</dbReference>
<dbReference type="PATRIC" id="fig|1423766.4.peg.1232"/>
<accession>A0A0R1P260</accession>
<dbReference type="SUPFAM" id="SSF47413">
    <property type="entry name" value="lambda repressor-like DNA-binding domains"/>
    <property type="match status" value="1"/>
</dbReference>
<dbReference type="PANTHER" id="PTHR46558">
    <property type="entry name" value="TRACRIPTIONAL REGULATORY PROTEIN-RELATED-RELATED"/>
    <property type="match status" value="1"/>
</dbReference>
<evidence type="ECO:0000313" key="3">
    <source>
        <dbReference type="EMBL" id="KRL23155.1"/>
    </source>
</evidence>
<proteinExistence type="predicted"/>
<dbReference type="GO" id="GO:0003677">
    <property type="term" value="F:DNA binding"/>
    <property type="evidence" value="ECO:0007669"/>
    <property type="project" value="UniProtKB-KW"/>
</dbReference>
<dbReference type="AlphaFoldDB" id="A0A0R1P260"/>
<dbReference type="Gene3D" id="1.10.260.40">
    <property type="entry name" value="lambda repressor-like DNA-binding domains"/>
    <property type="match status" value="1"/>
</dbReference>
<organism evidence="3 4">
    <name type="scientific">Lentilactobacillus kisonensis DSM 19906 = JCM 15041</name>
    <dbReference type="NCBI Taxonomy" id="1423766"/>
    <lineage>
        <taxon>Bacteria</taxon>
        <taxon>Bacillati</taxon>
        <taxon>Bacillota</taxon>
        <taxon>Bacilli</taxon>
        <taxon>Lactobacillales</taxon>
        <taxon>Lactobacillaceae</taxon>
        <taxon>Lentilactobacillus</taxon>
    </lineage>
</organism>
<dbReference type="CDD" id="cd00093">
    <property type="entry name" value="HTH_XRE"/>
    <property type="match status" value="1"/>
</dbReference>
<dbReference type="Pfam" id="PF01381">
    <property type="entry name" value="HTH_3"/>
    <property type="match status" value="1"/>
</dbReference>